<gene>
    <name evidence="7" type="ORF">LUZ63_018823</name>
</gene>
<proteinExistence type="predicted"/>
<dbReference type="OrthoDB" id="662982at2759"/>
<evidence type="ECO:0000256" key="4">
    <source>
        <dbReference type="PROSITE-ProRule" id="PRU01343"/>
    </source>
</evidence>
<evidence type="ECO:0000256" key="5">
    <source>
        <dbReference type="SAM" id="Phobius"/>
    </source>
</evidence>
<protein>
    <recommendedName>
        <fullName evidence="6">GRF-type domain-containing protein</fullName>
    </recommendedName>
</protein>
<dbReference type="Proteomes" id="UP001151287">
    <property type="component" value="Unassembled WGS sequence"/>
</dbReference>
<keyword evidence="2 4" id="KW-0863">Zinc-finger</keyword>
<keyword evidence="5" id="KW-0812">Transmembrane</keyword>
<feature type="domain" description="GRF-type" evidence="6">
    <location>
        <begin position="48"/>
        <end position="89"/>
    </location>
</feature>
<accession>A0A9Q0HIV6</accession>
<evidence type="ECO:0000259" key="6">
    <source>
        <dbReference type="PROSITE" id="PS51999"/>
    </source>
</evidence>
<organism evidence="7 8">
    <name type="scientific">Rhynchospora breviuscula</name>
    <dbReference type="NCBI Taxonomy" id="2022672"/>
    <lineage>
        <taxon>Eukaryota</taxon>
        <taxon>Viridiplantae</taxon>
        <taxon>Streptophyta</taxon>
        <taxon>Embryophyta</taxon>
        <taxon>Tracheophyta</taxon>
        <taxon>Spermatophyta</taxon>
        <taxon>Magnoliopsida</taxon>
        <taxon>Liliopsida</taxon>
        <taxon>Poales</taxon>
        <taxon>Cyperaceae</taxon>
        <taxon>Cyperoideae</taxon>
        <taxon>Rhynchosporeae</taxon>
        <taxon>Rhynchospora</taxon>
    </lineage>
</organism>
<sequence length="179" mass="20349">MMDLSGLELKSSDIARSEYEFQFLFGSGLFFYSSSVGPQPEGLILVPCPDCGVTVKRLVSRTDSNPNRVFYKCPNKNTRCKFWMWDDAYEGYAKAYANDVTYLNSELLTTLAILEAQLEKLTDKFKKKCEYDDKQIKALALSLDKISLHIAISAFVIVMILIVLIACFFNCNRVGRIHK</sequence>
<keyword evidence="5" id="KW-0472">Membrane</keyword>
<evidence type="ECO:0000256" key="2">
    <source>
        <dbReference type="ARBA" id="ARBA00022771"/>
    </source>
</evidence>
<dbReference type="AlphaFoldDB" id="A0A9Q0HIV6"/>
<keyword evidence="3" id="KW-0862">Zinc</keyword>
<evidence type="ECO:0000313" key="7">
    <source>
        <dbReference type="EMBL" id="KAJ1687433.1"/>
    </source>
</evidence>
<keyword evidence="5" id="KW-1133">Transmembrane helix</keyword>
<evidence type="ECO:0000256" key="1">
    <source>
        <dbReference type="ARBA" id="ARBA00022723"/>
    </source>
</evidence>
<keyword evidence="8" id="KW-1185">Reference proteome</keyword>
<dbReference type="PANTHER" id="PTHR33680:SF7">
    <property type="entry name" value="OS02G0474200 PROTEIN"/>
    <property type="match status" value="1"/>
</dbReference>
<dbReference type="InterPro" id="IPR010666">
    <property type="entry name" value="Znf_GRF"/>
</dbReference>
<name>A0A9Q0HIV6_9POAL</name>
<dbReference type="PROSITE" id="PS51999">
    <property type="entry name" value="ZF_GRF"/>
    <property type="match status" value="1"/>
</dbReference>
<feature type="transmembrane region" description="Helical" evidence="5">
    <location>
        <begin position="146"/>
        <end position="169"/>
    </location>
</feature>
<evidence type="ECO:0000256" key="3">
    <source>
        <dbReference type="ARBA" id="ARBA00022833"/>
    </source>
</evidence>
<reference evidence="7" key="1">
    <citation type="journal article" date="2022" name="Cell">
        <title>Repeat-based holocentromeres influence genome architecture and karyotype evolution.</title>
        <authorList>
            <person name="Hofstatter P.G."/>
            <person name="Thangavel G."/>
            <person name="Lux T."/>
            <person name="Neumann P."/>
            <person name="Vondrak T."/>
            <person name="Novak P."/>
            <person name="Zhang M."/>
            <person name="Costa L."/>
            <person name="Castellani M."/>
            <person name="Scott A."/>
            <person name="Toegelov H."/>
            <person name="Fuchs J."/>
            <person name="Mata-Sucre Y."/>
            <person name="Dias Y."/>
            <person name="Vanzela A.L.L."/>
            <person name="Huettel B."/>
            <person name="Almeida C.C.S."/>
            <person name="Simkova H."/>
            <person name="Souza G."/>
            <person name="Pedrosa-Harand A."/>
            <person name="Macas J."/>
            <person name="Mayer K.F.X."/>
            <person name="Houben A."/>
            <person name="Marques A."/>
        </authorList>
    </citation>
    <scope>NUCLEOTIDE SEQUENCE</scope>
    <source>
        <strain evidence="7">RhyBre1mFocal</strain>
    </source>
</reference>
<dbReference type="Pfam" id="PF06839">
    <property type="entry name" value="Zn_ribbon_GRF"/>
    <property type="match status" value="1"/>
</dbReference>
<dbReference type="PANTHER" id="PTHR33680">
    <property type="entry name" value="OS07G0190500 PROTEIN"/>
    <property type="match status" value="1"/>
</dbReference>
<keyword evidence="1" id="KW-0479">Metal-binding</keyword>
<dbReference type="GO" id="GO:0008270">
    <property type="term" value="F:zinc ion binding"/>
    <property type="evidence" value="ECO:0007669"/>
    <property type="project" value="UniProtKB-KW"/>
</dbReference>
<evidence type="ECO:0000313" key="8">
    <source>
        <dbReference type="Proteomes" id="UP001151287"/>
    </source>
</evidence>
<comment type="caution">
    <text evidence="7">The sequence shown here is derived from an EMBL/GenBank/DDBJ whole genome shotgun (WGS) entry which is preliminary data.</text>
</comment>
<dbReference type="EMBL" id="JAMQYH010000005">
    <property type="protein sequence ID" value="KAJ1687433.1"/>
    <property type="molecule type" value="Genomic_DNA"/>
</dbReference>